<dbReference type="PANTHER" id="PTHR30055:SF234">
    <property type="entry name" value="HTH-TYPE TRANSCRIPTIONAL REGULATOR BETI"/>
    <property type="match status" value="1"/>
</dbReference>
<gene>
    <name evidence="6" type="ORF">BST27_28880</name>
</gene>
<evidence type="ECO:0000313" key="6">
    <source>
        <dbReference type="EMBL" id="ORA93391.1"/>
    </source>
</evidence>
<reference evidence="6 7" key="1">
    <citation type="submission" date="2017-02" db="EMBL/GenBank/DDBJ databases">
        <title>The new phylogeny of genus Mycobacterium.</title>
        <authorList>
            <person name="Tortoli E."/>
            <person name="Trovato A."/>
            <person name="Cirillo D.M."/>
        </authorList>
    </citation>
    <scope>NUCLEOTIDE SEQUENCE [LARGE SCALE GENOMIC DNA]</scope>
    <source>
        <strain evidence="6 7">DSM 44049</strain>
    </source>
</reference>
<proteinExistence type="predicted"/>
<evidence type="ECO:0000256" key="1">
    <source>
        <dbReference type="ARBA" id="ARBA00023015"/>
    </source>
</evidence>
<dbReference type="EMBL" id="MVHT01000144">
    <property type="protein sequence ID" value="ORA93391.1"/>
    <property type="molecule type" value="Genomic_DNA"/>
</dbReference>
<dbReference type="PROSITE" id="PS50977">
    <property type="entry name" value="HTH_TETR_2"/>
    <property type="match status" value="1"/>
</dbReference>
<feature type="DNA-binding region" description="H-T-H motif" evidence="4">
    <location>
        <begin position="27"/>
        <end position="46"/>
    </location>
</feature>
<keyword evidence="3" id="KW-0804">Transcription</keyword>
<dbReference type="Gene3D" id="1.10.357.10">
    <property type="entry name" value="Tetracycline Repressor, domain 2"/>
    <property type="match status" value="1"/>
</dbReference>
<feature type="domain" description="HTH tetR-type" evidence="5">
    <location>
        <begin position="4"/>
        <end position="64"/>
    </location>
</feature>
<dbReference type="Gene3D" id="1.10.10.60">
    <property type="entry name" value="Homeodomain-like"/>
    <property type="match status" value="1"/>
</dbReference>
<dbReference type="SUPFAM" id="SSF46689">
    <property type="entry name" value="Homeodomain-like"/>
    <property type="match status" value="1"/>
</dbReference>
<dbReference type="Pfam" id="PF00440">
    <property type="entry name" value="TetR_N"/>
    <property type="match status" value="1"/>
</dbReference>
<dbReference type="GO" id="GO:0003700">
    <property type="term" value="F:DNA-binding transcription factor activity"/>
    <property type="evidence" value="ECO:0007669"/>
    <property type="project" value="TreeGrafter"/>
</dbReference>
<evidence type="ECO:0000313" key="7">
    <source>
        <dbReference type="Proteomes" id="UP000192739"/>
    </source>
</evidence>
<comment type="caution">
    <text evidence="6">The sequence shown here is derived from an EMBL/GenBank/DDBJ whole genome shotgun (WGS) entry which is preliminary data.</text>
</comment>
<dbReference type="OrthoDB" id="3173376at2"/>
<dbReference type="PANTHER" id="PTHR30055">
    <property type="entry name" value="HTH-TYPE TRANSCRIPTIONAL REGULATOR RUTR"/>
    <property type="match status" value="1"/>
</dbReference>
<sequence>MGSTRSSEKLLEATLQLIAQSGMDSLTLSQVAERAGVSRATAYREFGDKDGLISAVAQHEVQHMAHEVMSSVDAHGDPVSMVPATVLAALRYLRHNAAFTYVRDHEPHWLLRAVLQIGETRMTVVQSMAATVAPAIAATKYSRRFLPPLQAAEIIVRTVLSHTLIERSTLTDEEVADAVTRAITID</sequence>
<keyword evidence="7" id="KW-1185">Reference proteome</keyword>
<dbReference type="RefSeq" id="WP_069418724.1">
    <property type="nucleotide sequence ID" value="NZ_CBCRZH010000051.1"/>
</dbReference>
<dbReference type="InterPro" id="IPR001647">
    <property type="entry name" value="HTH_TetR"/>
</dbReference>
<dbReference type="InterPro" id="IPR009057">
    <property type="entry name" value="Homeodomain-like_sf"/>
</dbReference>
<name>A0A1E3SHF3_MYCIE</name>
<keyword evidence="2 4" id="KW-0238">DNA-binding</keyword>
<dbReference type="PRINTS" id="PR00455">
    <property type="entry name" value="HTHTETR"/>
</dbReference>
<organism evidence="6 7">
    <name type="scientific">Mycobacterium intermedium</name>
    <dbReference type="NCBI Taxonomy" id="28445"/>
    <lineage>
        <taxon>Bacteria</taxon>
        <taxon>Bacillati</taxon>
        <taxon>Actinomycetota</taxon>
        <taxon>Actinomycetes</taxon>
        <taxon>Mycobacteriales</taxon>
        <taxon>Mycobacteriaceae</taxon>
        <taxon>Mycobacterium</taxon>
        <taxon>Mycobacterium simiae complex</taxon>
    </lineage>
</organism>
<protein>
    <submittedName>
        <fullName evidence="6">TetR family transcriptional regulator</fullName>
    </submittedName>
</protein>
<dbReference type="GO" id="GO:0000976">
    <property type="term" value="F:transcription cis-regulatory region binding"/>
    <property type="evidence" value="ECO:0007669"/>
    <property type="project" value="TreeGrafter"/>
</dbReference>
<keyword evidence="1" id="KW-0805">Transcription regulation</keyword>
<evidence type="ECO:0000256" key="2">
    <source>
        <dbReference type="ARBA" id="ARBA00023125"/>
    </source>
</evidence>
<accession>A0A1E3SHF3</accession>
<evidence type="ECO:0000256" key="4">
    <source>
        <dbReference type="PROSITE-ProRule" id="PRU00335"/>
    </source>
</evidence>
<evidence type="ECO:0000259" key="5">
    <source>
        <dbReference type="PROSITE" id="PS50977"/>
    </source>
</evidence>
<dbReference type="InterPro" id="IPR050109">
    <property type="entry name" value="HTH-type_TetR-like_transc_reg"/>
</dbReference>
<evidence type="ECO:0000256" key="3">
    <source>
        <dbReference type="ARBA" id="ARBA00023163"/>
    </source>
</evidence>
<dbReference type="Proteomes" id="UP000192739">
    <property type="component" value="Unassembled WGS sequence"/>
</dbReference>
<dbReference type="STRING" id="28445.BHQ20_08775"/>
<dbReference type="AlphaFoldDB" id="A0A1E3SHF3"/>